<dbReference type="AlphaFoldDB" id="A0A6A6AAK6"/>
<proteinExistence type="predicted"/>
<evidence type="ECO:0000313" key="3">
    <source>
        <dbReference type="Proteomes" id="UP000799771"/>
    </source>
</evidence>
<name>A0A6A6AAK6_9PLEO</name>
<gene>
    <name evidence="2" type="ORF">P153DRAFT_357439</name>
</gene>
<dbReference type="RefSeq" id="XP_033523341.1">
    <property type="nucleotide sequence ID" value="XM_033666731.1"/>
</dbReference>
<sequence length="158" mass="16701">MGFFSSNEKSAAATHPVNLDVTSQSGSGAEQDRYGAHFGASTDKLKEVGNKGLDKLKQAALAKGEGAEQDRYASHFSHPKVGVLDTQKVTKAVESFLSGGKSNHGLGYDGQQRVRLLAAKGTGSEQDRFGAHFGPGRDAVVNAAQSIKQGAKETLERR</sequence>
<organism evidence="2 3">
    <name type="scientific">Dothidotthia symphoricarpi CBS 119687</name>
    <dbReference type="NCBI Taxonomy" id="1392245"/>
    <lineage>
        <taxon>Eukaryota</taxon>
        <taxon>Fungi</taxon>
        <taxon>Dikarya</taxon>
        <taxon>Ascomycota</taxon>
        <taxon>Pezizomycotina</taxon>
        <taxon>Dothideomycetes</taxon>
        <taxon>Pleosporomycetidae</taxon>
        <taxon>Pleosporales</taxon>
        <taxon>Dothidotthiaceae</taxon>
        <taxon>Dothidotthia</taxon>
    </lineage>
</organism>
<reference evidence="2" key="1">
    <citation type="journal article" date="2020" name="Stud. Mycol.">
        <title>101 Dothideomycetes genomes: a test case for predicting lifestyles and emergence of pathogens.</title>
        <authorList>
            <person name="Haridas S."/>
            <person name="Albert R."/>
            <person name="Binder M."/>
            <person name="Bloem J."/>
            <person name="Labutti K."/>
            <person name="Salamov A."/>
            <person name="Andreopoulos B."/>
            <person name="Baker S."/>
            <person name="Barry K."/>
            <person name="Bills G."/>
            <person name="Bluhm B."/>
            <person name="Cannon C."/>
            <person name="Castanera R."/>
            <person name="Culley D."/>
            <person name="Daum C."/>
            <person name="Ezra D."/>
            <person name="Gonzalez J."/>
            <person name="Henrissat B."/>
            <person name="Kuo A."/>
            <person name="Liang C."/>
            <person name="Lipzen A."/>
            <person name="Lutzoni F."/>
            <person name="Magnuson J."/>
            <person name="Mondo S."/>
            <person name="Nolan M."/>
            <person name="Ohm R."/>
            <person name="Pangilinan J."/>
            <person name="Park H.-J."/>
            <person name="Ramirez L."/>
            <person name="Alfaro M."/>
            <person name="Sun H."/>
            <person name="Tritt A."/>
            <person name="Yoshinaga Y."/>
            <person name="Zwiers L.-H."/>
            <person name="Turgeon B."/>
            <person name="Goodwin S."/>
            <person name="Spatafora J."/>
            <person name="Crous P."/>
            <person name="Grigoriev I."/>
        </authorList>
    </citation>
    <scope>NUCLEOTIDE SEQUENCE</scope>
    <source>
        <strain evidence="2">CBS 119687</strain>
    </source>
</reference>
<dbReference type="GeneID" id="54407163"/>
<protein>
    <submittedName>
        <fullName evidence="2">Uncharacterized protein</fullName>
    </submittedName>
</protein>
<dbReference type="OrthoDB" id="67965at2759"/>
<evidence type="ECO:0000256" key="1">
    <source>
        <dbReference type="SAM" id="MobiDB-lite"/>
    </source>
</evidence>
<keyword evidence="3" id="KW-1185">Reference proteome</keyword>
<feature type="region of interest" description="Disordered" evidence="1">
    <location>
        <begin position="1"/>
        <end position="34"/>
    </location>
</feature>
<accession>A0A6A6AAK6</accession>
<dbReference type="Proteomes" id="UP000799771">
    <property type="component" value="Unassembled WGS sequence"/>
</dbReference>
<dbReference type="EMBL" id="ML977507">
    <property type="protein sequence ID" value="KAF2128952.1"/>
    <property type="molecule type" value="Genomic_DNA"/>
</dbReference>
<evidence type="ECO:0000313" key="2">
    <source>
        <dbReference type="EMBL" id="KAF2128952.1"/>
    </source>
</evidence>